<feature type="region of interest" description="Disordered" evidence="1">
    <location>
        <begin position="1"/>
        <end position="87"/>
    </location>
</feature>
<evidence type="ECO:0000256" key="1">
    <source>
        <dbReference type="SAM" id="MobiDB-lite"/>
    </source>
</evidence>
<dbReference type="Proteomes" id="UP001066276">
    <property type="component" value="Chromosome 12"/>
</dbReference>
<name>A0AAV7KRT0_PLEWA</name>
<reference evidence="2" key="1">
    <citation type="journal article" date="2022" name="bioRxiv">
        <title>Sequencing and chromosome-scale assembly of the giantPleurodeles waltlgenome.</title>
        <authorList>
            <person name="Brown T."/>
            <person name="Elewa A."/>
            <person name="Iarovenko S."/>
            <person name="Subramanian E."/>
            <person name="Araus A.J."/>
            <person name="Petzold A."/>
            <person name="Susuki M."/>
            <person name="Suzuki K.-i.T."/>
            <person name="Hayashi T."/>
            <person name="Toyoda A."/>
            <person name="Oliveira C."/>
            <person name="Osipova E."/>
            <person name="Leigh N.D."/>
            <person name="Simon A."/>
            <person name="Yun M.H."/>
        </authorList>
    </citation>
    <scope>NUCLEOTIDE SEQUENCE</scope>
    <source>
        <strain evidence="2">20211129_DDA</strain>
        <tissue evidence="2">Liver</tissue>
    </source>
</reference>
<organism evidence="2 3">
    <name type="scientific">Pleurodeles waltl</name>
    <name type="common">Iberian ribbed newt</name>
    <dbReference type="NCBI Taxonomy" id="8319"/>
    <lineage>
        <taxon>Eukaryota</taxon>
        <taxon>Metazoa</taxon>
        <taxon>Chordata</taxon>
        <taxon>Craniata</taxon>
        <taxon>Vertebrata</taxon>
        <taxon>Euteleostomi</taxon>
        <taxon>Amphibia</taxon>
        <taxon>Batrachia</taxon>
        <taxon>Caudata</taxon>
        <taxon>Salamandroidea</taxon>
        <taxon>Salamandridae</taxon>
        <taxon>Pleurodelinae</taxon>
        <taxon>Pleurodeles</taxon>
    </lineage>
</organism>
<accession>A0AAV7KRT0</accession>
<evidence type="ECO:0000313" key="3">
    <source>
        <dbReference type="Proteomes" id="UP001066276"/>
    </source>
</evidence>
<proteinExistence type="predicted"/>
<feature type="compositionally biased region" description="Polar residues" evidence="1">
    <location>
        <begin position="78"/>
        <end position="87"/>
    </location>
</feature>
<gene>
    <name evidence="2" type="ORF">NDU88_001772</name>
</gene>
<sequence length="87" mass="9239">MVTGTPETSQGTWISGFPNALKKTADSARAAQEKEETPTKTNGKEAKGRKTPGETGPATTPWRRKTKLGPRGEPKDVNSATSQEGRG</sequence>
<dbReference type="AlphaFoldDB" id="A0AAV7KRT0"/>
<evidence type="ECO:0000313" key="2">
    <source>
        <dbReference type="EMBL" id="KAJ1081593.1"/>
    </source>
</evidence>
<dbReference type="EMBL" id="JANPWB010000016">
    <property type="protein sequence ID" value="KAJ1081593.1"/>
    <property type="molecule type" value="Genomic_DNA"/>
</dbReference>
<keyword evidence="3" id="KW-1185">Reference proteome</keyword>
<protein>
    <submittedName>
        <fullName evidence="2">Uncharacterized protein</fullName>
    </submittedName>
</protein>
<feature type="compositionally biased region" description="Polar residues" evidence="1">
    <location>
        <begin position="1"/>
        <end position="13"/>
    </location>
</feature>
<comment type="caution">
    <text evidence="2">The sequence shown here is derived from an EMBL/GenBank/DDBJ whole genome shotgun (WGS) entry which is preliminary data.</text>
</comment>
<feature type="compositionally biased region" description="Basic and acidic residues" evidence="1">
    <location>
        <begin position="23"/>
        <end position="52"/>
    </location>
</feature>